<protein>
    <recommendedName>
        <fullName evidence="1 2">Protein ApaG</fullName>
    </recommendedName>
</protein>
<dbReference type="SUPFAM" id="SSF110069">
    <property type="entry name" value="ApaG-like"/>
    <property type="match status" value="1"/>
</dbReference>
<evidence type="ECO:0000256" key="2">
    <source>
        <dbReference type="HAMAP-Rule" id="MF_00791"/>
    </source>
</evidence>
<sequence>MRAGGFHSLPMHIGNPYNPAMTEKSSYTIDVQVVSRFVPDQSRPGDNRYVFAYTITLRNAGNVPAQLLTRHWLITDANGKVEEVRGDGVVGEQPWMRPGDDFEYTSGAVLETPVGIMGGSYQMLADDGTRFEAPIPEFTLSIPRTLH</sequence>
<gene>
    <name evidence="2" type="primary">apaG</name>
    <name evidence="4" type="ORF">SAMN05192579_11063</name>
</gene>
<dbReference type="Proteomes" id="UP000198725">
    <property type="component" value="Unassembled WGS sequence"/>
</dbReference>
<dbReference type="AlphaFoldDB" id="A0A1I4DVJ9"/>
<evidence type="ECO:0000256" key="1">
    <source>
        <dbReference type="ARBA" id="ARBA00017693"/>
    </source>
</evidence>
<dbReference type="HAMAP" id="MF_00791">
    <property type="entry name" value="ApaG"/>
    <property type="match status" value="1"/>
</dbReference>
<dbReference type="InterPro" id="IPR036767">
    <property type="entry name" value="ApaG_sf"/>
</dbReference>
<dbReference type="InterPro" id="IPR023065">
    <property type="entry name" value="Uncharacterised_ApaG"/>
</dbReference>
<evidence type="ECO:0000313" key="5">
    <source>
        <dbReference type="Proteomes" id="UP000198725"/>
    </source>
</evidence>
<dbReference type="PANTHER" id="PTHR14289:SF16">
    <property type="entry name" value="POLYMERASE DELTA-INTERACTING PROTEIN 2"/>
    <property type="match status" value="1"/>
</dbReference>
<keyword evidence="5" id="KW-1185">Reference proteome</keyword>
<feature type="domain" description="ApaG" evidence="3">
    <location>
        <begin position="23"/>
        <end position="147"/>
    </location>
</feature>
<dbReference type="Pfam" id="PF04379">
    <property type="entry name" value="DUF525"/>
    <property type="match status" value="1"/>
</dbReference>
<evidence type="ECO:0000259" key="3">
    <source>
        <dbReference type="PROSITE" id="PS51087"/>
    </source>
</evidence>
<dbReference type="InterPro" id="IPR007474">
    <property type="entry name" value="ApaG_domain"/>
</dbReference>
<proteinExistence type="inferred from homology"/>
<dbReference type="EMBL" id="FOSR01000010">
    <property type="protein sequence ID" value="SFK97698.1"/>
    <property type="molecule type" value="Genomic_DNA"/>
</dbReference>
<dbReference type="GO" id="GO:0070987">
    <property type="term" value="P:error-free translesion synthesis"/>
    <property type="evidence" value="ECO:0007669"/>
    <property type="project" value="TreeGrafter"/>
</dbReference>
<organism evidence="4 5">
    <name type="scientific">Rhodanobacter glycinis</name>
    <dbReference type="NCBI Taxonomy" id="582702"/>
    <lineage>
        <taxon>Bacteria</taxon>
        <taxon>Pseudomonadati</taxon>
        <taxon>Pseudomonadota</taxon>
        <taxon>Gammaproteobacteria</taxon>
        <taxon>Lysobacterales</taxon>
        <taxon>Rhodanobacteraceae</taxon>
        <taxon>Rhodanobacter</taxon>
    </lineage>
</organism>
<dbReference type="PANTHER" id="PTHR14289">
    <property type="entry name" value="F-BOX ONLY PROTEIN 3"/>
    <property type="match status" value="1"/>
</dbReference>
<dbReference type="PROSITE" id="PS51087">
    <property type="entry name" value="APAG"/>
    <property type="match status" value="1"/>
</dbReference>
<reference evidence="5" key="1">
    <citation type="submission" date="2016-10" db="EMBL/GenBank/DDBJ databases">
        <authorList>
            <person name="Varghese N."/>
            <person name="Submissions S."/>
        </authorList>
    </citation>
    <scope>NUCLEOTIDE SEQUENCE [LARGE SCALE GENOMIC DNA]</scope>
    <source>
        <strain evidence="5">MO64</strain>
    </source>
</reference>
<evidence type="ECO:0000313" key="4">
    <source>
        <dbReference type="EMBL" id="SFK97698.1"/>
    </source>
</evidence>
<dbReference type="Gene3D" id="2.60.40.1470">
    <property type="entry name" value="ApaG domain"/>
    <property type="match status" value="1"/>
</dbReference>
<name>A0A1I4DVJ9_9GAMM</name>
<accession>A0A1I4DVJ9</accession>
<dbReference type="NCBIfam" id="NF003967">
    <property type="entry name" value="PRK05461.1"/>
    <property type="match status" value="1"/>
</dbReference>